<reference evidence="5" key="1">
    <citation type="submission" date="2019-05" db="EMBL/GenBank/DDBJ databases">
        <title>Annotation for the trematode Fasciolopsis buski.</title>
        <authorList>
            <person name="Choi Y.-J."/>
        </authorList>
    </citation>
    <scope>NUCLEOTIDE SEQUENCE</scope>
    <source>
        <strain evidence="5">HT</strain>
        <tissue evidence="5">Whole worm</tissue>
    </source>
</reference>
<accession>A0A8E0RYT6</accession>
<gene>
    <name evidence="5" type="ORF">FBUS_06982</name>
</gene>
<evidence type="ECO:0000256" key="1">
    <source>
        <dbReference type="ARBA" id="ARBA00004613"/>
    </source>
</evidence>
<protein>
    <submittedName>
        <fullName evidence="5">Uncharacterized protein</fullName>
    </submittedName>
</protein>
<feature type="signal peptide" evidence="4">
    <location>
        <begin position="1"/>
        <end position="27"/>
    </location>
</feature>
<comment type="similarity">
    <text evidence="2">Belongs to the NPY family.</text>
</comment>
<dbReference type="GO" id="GO:0005576">
    <property type="term" value="C:extracellular region"/>
    <property type="evidence" value="ECO:0007669"/>
    <property type="project" value="UniProtKB-SubCell"/>
</dbReference>
<sequence length="100" mass="11366">MSTVNSRILHVILLCVVVSEVSFHVWAYPSSGYIEGIYPKQVEDVIANQPLDFQNALREYQNAGGANQAPRIPKIFQSPEALRTYLNKLNEYFITIGRPR</sequence>
<dbReference type="EMBL" id="LUCM01006183">
    <property type="protein sequence ID" value="KAA0191694.1"/>
    <property type="molecule type" value="Genomic_DNA"/>
</dbReference>
<name>A0A8E0RYT6_9TREM</name>
<dbReference type="PROSITE" id="PS50276">
    <property type="entry name" value="PANCREATIC_HORMONE_2"/>
    <property type="match status" value="1"/>
</dbReference>
<evidence type="ECO:0000313" key="5">
    <source>
        <dbReference type="EMBL" id="KAA0191694.1"/>
    </source>
</evidence>
<proteinExistence type="inferred from homology"/>
<evidence type="ECO:0000313" key="6">
    <source>
        <dbReference type="Proteomes" id="UP000728185"/>
    </source>
</evidence>
<dbReference type="Proteomes" id="UP000728185">
    <property type="component" value="Unassembled WGS sequence"/>
</dbReference>
<dbReference type="AlphaFoldDB" id="A0A8E0RYT6"/>
<dbReference type="GO" id="GO:0005179">
    <property type="term" value="F:hormone activity"/>
    <property type="evidence" value="ECO:0007669"/>
    <property type="project" value="InterPro"/>
</dbReference>
<organism evidence="5 6">
    <name type="scientific">Fasciolopsis buskii</name>
    <dbReference type="NCBI Taxonomy" id="27845"/>
    <lineage>
        <taxon>Eukaryota</taxon>
        <taxon>Metazoa</taxon>
        <taxon>Spiralia</taxon>
        <taxon>Lophotrochozoa</taxon>
        <taxon>Platyhelminthes</taxon>
        <taxon>Trematoda</taxon>
        <taxon>Digenea</taxon>
        <taxon>Plagiorchiida</taxon>
        <taxon>Echinostomata</taxon>
        <taxon>Echinostomatoidea</taxon>
        <taxon>Fasciolidae</taxon>
        <taxon>Fasciolopsis</taxon>
    </lineage>
</organism>
<evidence type="ECO:0000256" key="4">
    <source>
        <dbReference type="SAM" id="SignalP"/>
    </source>
</evidence>
<dbReference type="Pfam" id="PF00159">
    <property type="entry name" value="Hormone_3"/>
    <property type="match status" value="1"/>
</dbReference>
<evidence type="ECO:0000256" key="2">
    <source>
        <dbReference type="ARBA" id="ARBA00010022"/>
    </source>
</evidence>
<keyword evidence="3" id="KW-0964">Secreted</keyword>
<keyword evidence="6" id="KW-1185">Reference proteome</keyword>
<dbReference type="OrthoDB" id="9972427at2759"/>
<keyword evidence="4" id="KW-0732">Signal</keyword>
<dbReference type="InterPro" id="IPR001955">
    <property type="entry name" value="Pancreatic_hormone-like"/>
</dbReference>
<evidence type="ECO:0000256" key="3">
    <source>
        <dbReference type="ARBA" id="ARBA00022525"/>
    </source>
</evidence>
<comment type="caution">
    <text evidence="5">The sequence shown here is derived from an EMBL/GenBank/DDBJ whole genome shotgun (WGS) entry which is preliminary data.</text>
</comment>
<comment type="subcellular location">
    <subcellularLocation>
        <location evidence="1">Secreted</location>
    </subcellularLocation>
</comment>
<feature type="chain" id="PRO_5034375442" evidence="4">
    <location>
        <begin position="28"/>
        <end position="100"/>
    </location>
</feature>